<protein>
    <submittedName>
        <fullName evidence="2">Uncharacterized protein</fullName>
    </submittedName>
</protein>
<dbReference type="AlphaFoldDB" id="A0A7J6LMV2"/>
<proteinExistence type="predicted"/>
<evidence type="ECO:0000313" key="2">
    <source>
        <dbReference type="EMBL" id="KAF4660221.1"/>
    </source>
</evidence>
<dbReference type="EMBL" id="JAAPAO010000421">
    <property type="protein sequence ID" value="KAF4660221.1"/>
    <property type="molecule type" value="Genomic_DNA"/>
</dbReference>
<feature type="non-terminal residue" evidence="2">
    <location>
        <position position="1"/>
    </location>
</feature>
<comment type="caution">
    <text evidence="2">The sequence shown here is derived from an EMBL/GenBank/DDBJ whole genome shotgun (WGS) entry which is preliminary data.</text>
</comment>
<evidence type="ECO:0000256" key="1">
    <source>
        <dbReference type="SAM" id="MobiDB-lite"/>
    </source>
</evidence>
<gene>
    <name evidence="2" type="ORF">FOL47_007250</name>
</gene>
<evidence type="ECO:0000313" key="3">
    <source>
        <dbReference type="Proteomes" id="UP000591131"/>
    </source>
</evidence>
<feature type="compositionally biased region" description="Polar residues" evidence="1">
    <location>
        <begin position="1"/>
        <end position="20"/>
    </location>
</feature>
<keyword evidence="3" id="KW-1185">Reference proteome</keyword>
<feature type="region of interest" description="Disordered" evidence="1">
    <location>
        <begin position="350"/>
        <end position="433"/>
    </location>
</feature>
<dbReference type="OrthoDB" id="101614at2759"/>
<feature type="region of interest" description="Disordered" evidence="1">
    <location>
        <begin position="1"/>
        <end position="24"/>
    </location>
</feature>
<dbReference type="Proteomes" id="UP000591131">
    <property type="component" value="Unassembled WGS sequence"/>
</dbReference>
<name>A0A7J6LMV2_PERCH</name>
<feature type="compositionally biased region" description="Basic and acidic residues" evidence="1">
    <location>
        <begin position="350"/>
        <end position="408"/>
    </location>
</feature>
<sequence length="634" mass="69740">MKKSGSPSSAGNHGASSRVHSSIDDTNPLERVKAALAAVPGGGYEELEVEWSHLQTQSTYRQLLAVIGVSANALAWSGLEFTLADKRLGPGPAAFHAAYKLARHRSATRDEAFTQEDGFAPFNYDALCQHLSSATARITGPKWRPLLVGLAAYLPETVVDTALRRRAFKFNPKSDLLLWTCITKEASKKICDAAVLNSYFSRWTKALKALYDRLVACWLDYQETKAPSDNNVVLLLSQWASLRFRRIPISRAFSEERRLAAKIGAIGFDGPNRDRAVNLDFEIRRKNLALVVRSCKAVADRNGVLELARHIETRTKTDTECTSLVQEYGRANGFRDFDRFFGTERFDFTRDDSAQSGSHGEERRHPHGGHDFKDKRQRNGRDPDPSKPAERHGSHSDKSQSDNKHIHDTVLASDSTRMSAAPSKNVVGQTPQKATLSEKLKVSSSVLQQRRQAGACLGCGSMDHKLANCPKHGTSGQPSEPKSQVLSITLSSNASAYSVCVAQSVGGKDRVLKVTSTAASVEKTDKFMAIRLGIDSYSACNFITNLAVNQLKLKAIRRASWVSAGYKSCESRWILVADNGQGFDQVYGVPDYVQLDGAGAHVSEEWAKFAKTWNFHLSIGIARRPQTQGLVEGV</sequence>
<organism evidence="2 3">
    <name type="scientific">Perkinsus chesapeaki</name>
    <name type="common">Clam parasite</name>
    <name type="synonym">Perkinsus andrewsi</name>
    <dbReference type="NCBI Taxonomy" id="330153"/>
    <lineage>
        <taxon>Eukaryota</taxon>
        <taxon>Sar</taxon>
        <taxon>Alveolata</taxon>
        <taxon>Perkinsozoa</taxon>
        <taxon>Perkinsea</taxon>
        <taxon>Perkinsida</taxon>
        <taxon>Perkinsidae</taxon>
        <taxon>Perkinsus</taxon>
    </lineage>
</organism>
<accession>A0A7J6LMV2</accession>
<reference evidence="2 3" key="1">
    <citation type="submission" date="2020-04" db="EMBL/GenBank/DDBJ databases">
        <title>Perkinsus chesapeaki whole genome sequence.</title>
        <authorList>
            <person name="Bogema D.R."/>
        </authorList>
    </citation>
    <scope>NUCLEOTIDE SEQUENCE [LARGE SCALE GENOMIC DNA]</scope>
    <source>
        <strain evidence="2">ATCC PRA-425</strain>
    </source>
</reference>